<gene>
    <name evidence="3" type="primary">RvY_15226-1</name>
    <name evidence="3" type="synonym">RvY_15226.1</name>
    <name evidence="3" type="ORF">RvY_15226</name>
</gene>
<feature type="signal peptide" evidence="2">
    <location>
        <begin position="1"/>
        <end position="28"/>
    </location>
</feature>
<dbReference type="Proteomes" id="UP000186922">
    <property type="component" value="Unassembled WGS sequence"/>
</dbReference>
<reference evidence="3 4" key="1">
    <citation type="journal article" date="2016" name="Nat. Commun.">
        <title>Extremotolerant tardigrade genome and improved radiotolerance of human cultured cells by tardigrade-unique protein.</title>
        <authorList>
            <person name="Hashimoto T."/>
            <person name="Horikawa D.D."/>
            <person name="Saito Y."/>
            <person name="Kuwahara H."/>
            <person name="Kozuka-Hata H."/>
            <person name="Shin-I T."/>
            <person name="Minakuchi Y."/>
            <person name="Ohishi K."/>
            <person name="Motoyama A."/>
            <person name="Aizu T."/>
            <person name="Enomoto A."/>
            <person name="Kondo K."/>
            <person name="Tanaka S."/>
            <person name="Hara Y."/>
            <person name="Koshikawa S."/>
            <person name="Sagara H."/>
            <person name="Miura T."/>
            <person name="Yokobori S."/>
            <person name="Miyagawa K."/>
            <person name="Suzuki Y."/>
            <person name="Kubo T."/>
            <person name="Oyama M."/>
            <person name="Kohara Y."/>
            <person name="Fujiyama A."/>
            <person name="Arakawa K."/>
            <person name="Katayama T."/>
            <person name="Toyoda A."/>
            <person name="Kunieda T."/>
        </authorList>
    </citation>
    <scope>NUCLEOTIDE SEQUENCE [LARGE SCALE GENOMIC DNA]</scope>
    <source>
        <strain evidence="3 4">YOKOZUNA-1</strain>
    </source>
</reference>
<proteinExistence type="predicted"/>
<sequence length="97" mass="10764">MSELKYRTIWACSLLCLVLLLCNYGADGQGTSVTAEPPGMHWTLFPLFNNGRQKREPKDDRGKATDRELTLAKERLKNRPRSQERPLPQGHGGAGGG</sequence>
<feature type="compositionally biased region" description="Basic and acidic residues" evidence="1">
    <location>
        <begin position="53"/>
        <end position="84"/>
    </location>
</feature>
<evidence type="ECO:0000256" key="2">
    <source>
        <dbReference type="SAM" id="SignalP"/>
    </source>
</evidence>
<evidence type="ECO:0000313" key="3">
    <source>
        <dbReference type="EMBL" id="GAV05038.1"/>
    </source>
</evidence>
<keyword evidence="4" id="KW-1185">Reference proteome</keyword>
<feature type="region of interest" description="Disordered" evidence="1">
    <location>
        <begin position="44"/>
        <end position="97"/>
    </location>
</feature>
<keyword evidence="2" id="KW-0732">Signal</keyword>
<dbReference type="AlphaFoldDB" id="A0A1D1VYX8"/>
<accession>A0A1D1VYX8</accession>
<feature type="chain" id="PRO_5008899004" description="Secreted protein" evidence="2">
    <location>
        <begin position="29"/>
        <end position="97"/>
    </location>
</feature>
<evidence type="ECO:0000256" key="1">
    <source>
        <dbReference type="SAM" id="MobiDB-lite"/>
    </source>
</evidence>
<protein>
    <recommendedName>
        <fullName evidence="5">Secreted protein</fullName>
    </recommendedName>
</protein>
<organism evidence="3 4">
    <name type="scientific">Ramazzottius varieornatus</name>
    <name type="common">Water bear</name>
    <name type="synonym">Tardigrade</name>
    <dbReference type="NCBI Taxonomy" id="947166"/>
    <lineage>
        <taxon>Eukaryota</taxon>
        <taxon>Metazoa</taxon>
        <taxon>Ecdysozoa</taxon>
        <taxon>Tardigrada</taxon>
        <taxon>Eutardigrada</taxon>
        <taxon>Parachela</taxon>
        <taxon>Hypsibioidea</taxon>
        <taxon>Ramazzottiidae</taxon>
        <taxon>Ramazzottius</taxon>
    </lineage>
</organism>
<name>A0A1D1VYX8_RAMVA</name>
<evidence type="ECO:0000313" key="4">
    <source>
        <dbReference type="Proteomes" id="UP000186922"/>
    </source>
</evidence>
<evidence type="ECO:0008006" key="5">
    <source>
        <dbReference type="Google" id="ProtNLM"/>
    </source>
</evidence>
<dbReference type="EMBL" id="BDGG01000011">
    <property type="protein sequence ID" value="GAV05038.1"/>
    <property type="molecule type" value="Genomic_DNA"/>
</dbReference>
<comment type="caution">
    <text evidence="3">The sequence shown here is derived from an EMBL/GenBank/DDBJ whole genome shotgun (WGS) entry which is preliminary data.</text>
</comment>